<dbReference type="SUPFAM" id="SSF53335">
    <property type="entry name" value="S-adenosyl-L-methionine-dependent methyltransferases"/>
    <property type="match status" value="1"/>
</dbReference>
<dbReference type="PANTHER" id="PTHR14741:SF32">
    <property type="entry name" value="TRIMETHYLGUANOSINE SYNTHASE"/>
    <property type="match status" value="1"/>
</dbReference>
<dbReference type="InterPro" id="IPR029063">
    <property type="entry name" value="SAM-dependent_MTases_sf"/>
</dbReference>
<evidence type="ECO:0000313" key="9">
    <source>
        <dbReference type="Proteomes" id="UP000236544"/>
    </source>
</evidence>
<dbReference type="CDD" id="cd02440">
    <property type="entry name" value="AdoMet_MTases"/>
    <property type="match status" value="1"/>
</dbReference>
<gene>
    <name evidence="8" type="ORF">LAQU0_S01e05644g</name>
</gene>
<accession>A0A0P1KL11</accession>
<evidence type="ECO:0000256" key="6">
    <source>
        <dbReference type="ARBA" id="ARBA00049075"/>
    </source>
</evidence>
<sequence length="304" mass="34875">MGRLRSSELEHFVHLGKRKYRRERRALKKLFHANEHRVEPNAKVTDRSIFKYWKNRMTLFSQMQNKDIYMTRELWFSVTPESVAKFVARFIKSCLPEAKVVLDVYCGGGGNTIQLAQYFPKVYGVDNSLDHLYCTYRNAQAYGVEDRVWLKYGDWRELSRKRRFEKVAVDCVFSSPPWGGPEYLRSEVYDLEAALQPQGLRETLAGLLRVSENVVLFLPRNADLSQLSQVTRELLGEQALCKVLYVKQNGYMKGILCFWGARFYNYTRNAAETSNAALEPSGTAGSCDAVPESNAQALDYSVDG</sequence>
<reference evidence="9" key="1">
    <citation type="submission" date="2015-10" db="EMBL/GenBank/DDBJ databases">
        <authorList>
            <person name="Devillers H."/>
        </authorList>
    </citation>
    <scope>NUCLEOTIDE SEQUENCE [LARGE SCALE GENOMIC DNA]</scope>
</reference>
<evidence type="ECO:0000313" key="8">
    <source>
        <dbReference type="EMBL" id="CUS20395.1"/>
    </source>
</evidence>
<evidence type="ECO:0000256" key="7">
    <source>
        <dbReference type="ARBA" id="ARBA00049790"/>
    </source>
</evidence>
<keyword evidence="9" id="KW-1185">Reference proteome</keyword>
<proteinExistence type="inferred from homology"/>
<dbReference type="PANTHER" id="PTHR14741">
    <property type="entry name" value="S-ADENOSYLMETHIONINE-DEPENDENT METHYLTRANSFERASE RELATED"/>
    <property type="match status" value="1"/>
</dbReference>
<dbReference type="GO" id="GO:0005634">
    <property type="term" value="C:nucleus"/>
    <property type="evidence" value="ECO:0007669"/>
    <property type="project" value="TreeGrafter"/>
</dbReference>
<dbReference type="AlphaFoldDB" id="A0A0P1KL11"/>
<dbReference type="GO" id="GO:0071164">
    <property type="term" value="F:RNA cap trimethylguanosine synthase activity"/>
    <property type="evidence" value="ECO:0007669"/>
    <property type="project" value="TreeGrafter"/>
</dbReference>
<evidence type="ECO:0000256" key="3">
    <source>
        <dbReference type="ARBA" id="ARBA00047418"/>
    </source>
</evidence>
<organism evidence="8 9">
    <name type="scientific">Lachancea quebecensis</name>
    <dbReference type="NCBI Taxonomy" id="1654605"/>
    <lineage>
        <taxon>Eukaryota</taxon>
        <taxon>Fungi</taxon>
        <taxon>Dikarya</taxon>
        <taxon>Ascomycota</taxon>
        <taxon>Saccharomycotina</taxon>
        <taxon>Saccharomycetes</taxon>
        <taxon>Saccharomycetales</taxon>
        <taxon>Saccharomycetaceae</taxon>
        <taxon>Lachancea</taxon>
    </lineage>
</organism>
<comment type="catalytic activity">
    <reaction evidence="6">
        <text>a 5'-end (N(7)-methyl 5'-triphosphoguanosine)-ribonucleoside in snRNA + S-adenosyl-L-methionine = a 5'-end (N(2),N(7)-dimethyl 5'-triphosphoguanosine)-ribonucleoside in snRNA + S-adenosyl-L-homocysteine + H(+)</text>
        <dbReference type="Rhea" id="RHEA:78471"/>
        <dbReference type="Rhea" id="RHEA-COMP:19085"/>
        <dbReference type="Rhea" id="RHEA-COMP:19087"/>
        <dbReference type="ChEBI" id="CHEBI:15378"/>
        <dbReference type="ChEBI" id="CHEBI:57856"/>
        <dbReference type="ChEBI" id="CHEBI:59789"/>
        <dbReference type="ChEBI" id="CHEBI:156461"/>
        <dbReference type="ChEBI" id="CHEBI:172880"/>
    </reaction>
    <physiologicalReaction direction="left-to-right" evidence="6">
        <dbReference type="Rhea" id="RHEA:78472"/>
    </physiologicalReaction>
</comment>
<dbReference type="InterPro" id="IPR019012">
    <property type="entry name" value="RNA_cap_Gua-N2-MeTrfase"/>
</dbReference>
<dbReference type="Pfam" id="PF09445">
    <property type="entry name" value="Methyltransf_15"/>
    <property type="match status" value="1"/>
</dbReference>
<protein>
    <recommendedName>
        <fullName evidence="1">Trimethylguanosine synthase</fullName>
    </recommendedName>
    <alternativeName>
        <fullName evidence="7">Cap-specific guanine-N(2) methyltransferase</fullName>
    </alternativeName>
</protein>
<comment type="catalytic activity">
    <reaction evidence="4">
        <text>a 5'-end (N(7)-methyl 5'-triphosphoguanosine)-ribonucleoside in snoRNA + S-adenosyl-L-methionine = a 5'-end (N(2),N(7)-dimethyl 5'-triphosphoguanosine)-ribonucleoside in snoRNA + S-adenosyl-L-homocysteine + H(+)</text>
        <dbReference type="Rhea" id="RHEA:78475"/>
        <dbReference type="Rhea" id="RHEA-COMP:19086"/>
        <dbReference type="Rhea" id="RHEA-COMP:19088"/>
        <dbReference type="ChEBI" id="CHEBI:15378"/>
        <dbReference type="ChEBI" id="CHEBI:57856"/>
        <dbReference type="ChEBI" id="CHEBI:59789"/>
        <dbReference type="ChEBI" id="CHEBI:156461"/>
        <dbReference type="ChEBI" id="CHEBI:172880"/>
    </reaction>
    <physiologicalReaction direction="left-to-right" evidence="4">
        <dbReference type="Rhea" id="RHEA:78476"/>
    </physiologicalReaction>
</comment>
<dbReference type="OrthoDB" id="194443at2759"/>
<comment type="catalytic activity">
    <reaction evidence="5">
        <text>a 5'-end (N(2),N(7)-dimethyl 5'-triphosphoguanosine)-ribonucleoside in snRNA + S-adenosyl-L-methionine = a 5'-end (N(2),N(2),N(7)-trimethyl 5'-triphosphoguanosine)-ribonucleoside in snRNA + S-adenosyl-L-homocysteine + H(+)</text>
        <dbReference type="Rhea" id="RHEA:78479"/>
        <dbReference type="Rhea" id="RHEA-COMP:19087"/>
        <dbReference type="Rhea" id="RHEA-COMP:19089"/>
        <dbReference type="ChEBI" id="CHEBI:15378"/>
        <dbReference type="ChEBI" id="CHEBI:57856"/>
        <dbReference type="ChEBI" id="CHEBI:59789"/>
        <dbReference type="ChEBI" id="CHEBI:167623"/>
        <dbReference type="ChEBI" id="CHEBI:172880"/>
    </reaction>
    <physiologicalReaction direction="left-to-right" evidence="5">
        <dbReference type="Rhea" id="RHEA:78480"/>
    </physiologicalReaction>
</comment>
<comment type="similarity">
    <text evidence="2">Belongs to the methyltransferase superfamily. Trimethylguanosine synthase family.</text>
</comment>
<evidence type="ECO:0000256" key="2">
    <source>
        <dbReference type="ARBA" id="ARBA00025783"/>
    </source>
</evidence>
<name>A0A0P1KL11_9SACH</name>
<comment type="catalytic activity">
    <reaction evidence="3">
        <text>a 5'-end (N(2),N(7)-dimethyl 5'-triphosphoguanosine)-ribonucleoside in snoRNA + S-adenosyl-L-methionine = a 5'-end (N(2),N(2),N(7)-trimethyl 5'-triphosphoguanosine)-ribonucleoside in snoRNA + S-adenosyl-L-homocysteine + H(+)</text>
        <dbReference type="Rhea" id="RHEA:78507"/>
        <dbReference type="Rhea" id="RHEA-COMP:19088"/>
        <dbReference type="Rhea" id="RHEA-COMP:19090"/>
        <dbReference type="ChEBI" id="CHEBI:15378"/>
        <dbReference type="ChEBI" id="CHEBI:57856"/>
        <dbReference type="ChEBI" id="CHEBI:59789"/>
        <dbReference type="ChEBI" id="CHEBI:167623"/>
        <dbReference type="ChEBI" id="CHEBI:172880"/>
    </reaction>
    <physiologicalReaction direction="left-to-right" evidence="3">
        <dbReference type="Rhea" id="RHEA:78508"/>
    </physiologicalReaction>
</comment>
<dbReference type="Proteomes" id="UP000236544">
    <property type="component" value="Unassembled WGS sequence"/>
</dbReference>
<evidence type="ECO:0000256" key="4">
    <source>
        <dbReference type="ARBA" id="ARBA00048740"/>
    </source>
</evidence>
<evidence type="ECO:0000256" key="5">
    <source>
        <dbReference type="ARBA" id="ARBA00048763"/>
    </source>
</evidence>
<evidence type="ECO:0000256" key="1">
    <source>
        <dbReference type="ARBA" id="ARBA00018517"/>
    </source>
</evidence>
<dbReference type="Gene3D" id="3.40.50.150">
    <property type="entry name" value="Vaccinia Virus protein VP39"/>
    <property type="match status" value="1"/>
</dbReference>
<dbReference type="EMBL" id="LN890560">
    <property type="protein sequence ID" value="CUS20395.1"/>
    <property type="molecule type" value="Genomic_DNA"/>
</dbReference>